<gene>
    <name evidence="2" type="ORF">MCOR_55567</name>
</gene>
<evidence type="ECO:0000313" key="2">
    <source>
        <dbReference type="EMBL" id="CAC5423575.1"/>
    </source>
</evidence>
<protein>
    <recommendedName>
        <fullName evidence="4">B box-type domain-containing protein</fullName>
    </recommendedName>
</protein>
<keyword evidence="3" id="KW-1185">Reference proteome</keyword>
<keyword evidence="1" id="KW-0175">Coiled coil</keyword>
<dbReference type="OrthoDB" id="6105938at2759"/>
<evidence type="ECO:0000256" key="1">
    <source>
        <dbReference type="SAM" id="Coils"/>
    </source>
</evidence>
<proteinExistence type="predicted"/>
<organism evidence="2 3">
    <name type="scientific">Mytilus coruscus</name>
    <name type="common">Sea mussel</name>
    <dbReference type="NCBI Taxonomy" id="42192"/>
    <lineage>
        <taxon>Eukaryota</taxon>
        <taxon>Metazoa</taxon>
        <taxon>Spiralia</taxon>
        <taxon>Lophotrochozoa</taxon>
        <taxon>Mollusca</taxon>
        <taxon>Bivalvia</taxon>
        <taxon>Autobranchia</taxon>
        <taxon>Pteriomorphia</taxon>
        <taxon>Mytilida</taxon>
        <taxon>Mytiloidea</taxon>
        <taxon>Mytilidae</taxon>
        <taxon>Mytilinae</taxon>
        <taxon>Mytilus</taxon>
    </lineage>
</organism>
<dbReference type="Proteomes" id="UP000507470">
    <property type="component" value="Unassembled WGS sequence"/>
</dbReference>
<reference evidence="2 3" key="1">
    <citation type="submission" date="2020-06" db="EMBL/GenBank/DDBJ databases">
        <authorList>
            <person name="Li R."/>
            <person name="Bekaert M."/>
        </authorList>
    </citation>
    <scope>NUCLEOTIDE SEQUENCE [LARGE SCALE GENOMIC DNA]</scope>
    <source>
        <strain evidence="3">wild</strain>
    </source>
</reference>
<name>A0A6J8EVT8_MYTCO</name>
<accession>A0A6J8EVT8</accession>
<evidence type="ECO:0008006" key="4">
    <source>
        <dbReference type="Google" id="ProtNLM"/>
    </source>
</evidence>
<dbReference type="EMBL" id="CACVKT020009825">
    <property type="protein sequence ID" value="CAC5423575.1"/>
    <property type="molecule type" value="Genomic_DNA"/>
</dbReference>
<dbReference type="AlphaFoldDB" id="A0A6J8EVT8"/>
<dbReference type="CDD" id="cd19757">
    <property type="entry name" value="Bbox1"/>
    <property type="match status" value="1"/>
</dbReference>
<evidence type="ECO:0000313" key="3">
    <source>
        <dbReference type="Proteomes" id="UP000507470"/>
    </source>
</evidence>
<feature type="coiled-coil region" evidence="1">
    <location>
        <begin position="150"/>
        <end position="188"/>
    </location>
</feature>
<sequence>MATNASLCALCDLRHLMTPSTHWSPECEEALCINCNEHHSLSKSSRNHQVIPISEYIDLPSCIANIDLFCTYHNEKYIQYCVKHECTIFYKCIKEHGKCSELILLEELTHEVKSSEDFRDMEQSLKDVIVNINRIREYMKSKIELNANKNKKIIEDVSRLKNQINQHLDKLQEDLMKELDEVEKESCVKIKSNISSFNDKEKEIIRCNTDIENIKKYASDIQAFHGLRDIQKIIAENEKCIQSFVETKKLEKVELEFINNSTIQEFLSNVMKIVHPSTLN</sequence>